<dbReference type="RefSeq" id="WP_276236129.1">
    <property type="nucleotide sequence ID" value="NZ_CP119802.1"/>
</dbReference>
<evidence type="ECO:0000313" key="2">
    <source>
        <dbReference type="Proteomes" id="UP001596398"/>
    </source>
</evidence>
<protein>
    <recommendedName>
        <fullName evidence="3">Nif11 domain-containing protein</fullName>
    </recommendedName>
</protein>
<gene>
    <name evidence="1" type="ORF">ACFQJ4_07235</name>
</gene>
<dbReference type="Proteomes" id="UP001596398">
    <property type="component" value="Unassembled WGS sequence"/>
</dbReference>
<comment type="caution">
    <text evidence="1">The sequence shown here is derived from an EMBL/GenBank/DDBJ whole genome shotgun (WGS) entry which is preliminary data.</text>
</comment>
<dbReference type="Pfam" id="PF26484">
    <property type="entry name" value="WNWW"/>
    <property type="match status" value="1"/>
</dbReference>
<organism evidence="1 2">
    <name type="scientific">Halosegnis marinus</name>
    <dbReference type="NCBI Taxonomy" id="3034023"/>
    <lineage>
        <taxon>Archaea</taxon>
        <taxon>Methanobacteriati</taxon>
        <taxon>Methanobacteriota</taxon>
        <taxon>Stenosarchaea group</taxon>
        <taxon>Halobacteria</taxon>
        <taxon>Halobacteriales</taxon>
        <taxon>Natronomonadaceae</taxon>
        <taxon>Halosegnis</taxon>
    </lineage>
</organism>
<sequence>MNTGDLADRLERFGGSEAERRAVARSVGDMADEGVFARDAGYDLTADVVLGELADAPDGGPADRWNWWLGALEVSHGDYARFQVRRWAER</sequence>
<proteinExistence type="predicted"/>
<accession>A0ABD5ZP83</accession>
<dbReference type="InterPro" id="IPR058716">
    <property type="entry name" value="WNWW_dom-containing"/>
</dbReference>
<keyword evidence="2" id="KW-1185">Reference proteome</keyword>
<name>A0ABD5ZP83_9EURY</name>
<reference evidence="1 2" key="1">
    <citation type="journal article" date="2019" name="Int. J. Syst. Evol. Microbiol.">
        <title>The Global Catalogue of Microorganisms (GCM) 10K type strain sequencing project: providing services to taxonomists for standard genome sequencing and annotation.</title>
        <authorList>
            <consortium name="The Broad Institute Genomics Platform"/>
            <consortium name="The Broad Institute Genome Sequencing Center for Infectious Disease"/>
            <person name="Wu L."/>
            <person name="Ma J."/>
        </authorList>
    </citation>
    <scope>NUCLEOTIDE SEQUENCE [LARGE SCALE GENOMIC DNA]</scope>
    <source>
        <strain evidence="1 2">DT85</strain>
    </source>
</reference>
<dbReference type="AlphaFoldDB" id="A0ABD5ZP83"/>
<evidence type="ECO:0008006" key="3">
    <source>
        <dbReference type="Google" id="ProtNLM"/>
    </source>
</evidence>
<dbReference type="EMBL" id="JBHTAP010000001">
    <property type="protein sequence ID" value="MFC7235107.1"/>
    <property type="molecule type" value="Genomic_DNA"/>
</dbReference>
<evidence type="ECO:0000313" key="1">
    <source>
        <dbReference type="EMBL" id="MFC7235107.1"/>
    </source>
</evidence>
<dbReference type="GeneID" id="79266790"/>